<keyword evidence="12 13" id="KW-0472">Membrane</keyword>
<evidence type="ECO:0000256" key="13">
    <source>
        <dbReference type="SAM" id="Phobius"/>
    </source>
</evidence>
<keyword evidence="7" id="KW-0762">Sugar transport</keyword>
<evidence type="ECO:0000256" key="8">
    <source>
        <dbReference type="ARBA" id="ARBA00022692"/>
    </source>
</evidence>
<keyword evidence="8 13" id="KW-0812">Transmembrane</keyword>
<dbReference type="GO" id="GO:0005886">
    <property type="term" value="C:plasma membrane"/>
    <property type="evidence" value="ECO:0007669"/>
    <property type="project" value="UniProtKB-SubCell"/>
</dbReference>
<dbReference type="Gene3D" id="1.20.1280.290">
    <property type="match status" value="2"/>
</dbReference>
<dbReference type="Gene3D" id="1.10.150.390">
    <property type="match status" value="1"/>
</dbReference>
<reference evidence="15" key="1">
    <citation type="submission" date="2022-11" db="UniProtKB">
        <authorList>
            <consortium name="WormBaseParasite"/>
        </authorList>
    </citation>
    <scope>IDENTIFICATION</scope>
</reference>
<protein>
    <recommendedName>
        <fullName evidence="4">Sugar transporter SWEET1</fullName>
    </recommendedName>
</protein>
<dbReference type="AlphaFoldDB" id="A0A915D222"/>
<dbReference type="PANTHER" id="PTHR10791">
    <property type="entry name" value="RAG1-ACTIVATING PROTEIN 1"/>
    <property type="match status" value="1"/>
</dbReference>
<keyword evidence="10 13" id="KW-1133">Transmembrane helix</keyword>
<keyword evidence="14" id="KW-1185">Reference proteome</keyword>
<evidence type="ECO:0000256" key="6">
    <source>
        <dbReference type="ARBA" id="ARBA00022475"/>
    </source>
</evidence>
<dbReference type="InterPro" id="IPR047664">
    <property type="entry name" value="SWEET"/>
</dbReference>
<comment type="similarity">
    <text evidence="3">Belongs to the SWEET sugar transporter family.</text>
</comment>
<keyword evidence="9" id="KW-0677">Repeat</keyword>
<evidence type="ECO:0000256" key="7">
    <source>
        <dbReference type="ARBA" id="ARBA00022597"/>
    </source>
</evidence>
<feature type="transmembrane region" description="Helical" evidence="13">
    <location>
        <begin position="86"/>
        <end position="105"/>
    </location>
</feature>
<evidence type="ECO:0000256" key="9">
    <source>
        <dbReference type="ARBA" id="ARBA00022737"/>
    </source>
</evidence>
<feature type="transmembrane region" description="Helical" evidence="13">
    <location>
        <begin position="169"/>
        <end position="192"/>
    </location>
</feature>
<evidence type="ECO:0000256" key="10">
    <source>
        <dbReference type="ARBA" id="ARBA00022989"/>
    </source>
</evidence>
<dbReference type="WBParaSite" id="jg15012.2">
    <property type="protein sequence ID" value="jg15012.2"/>
    <property type="gene ID" value="jg15012"/>
</dbReference>
<accession>A0A915D222</accession>
<evidence type="ECO:0000256" key="1">
    <source>
        <dbReference type="ARBA" id="ARBA00004651"/>
    </source>
</evidence>
<evidence type="ECO:0000256" key="11">
    <source>
        <dbReference type="ARBA" id="ARBA00023034"/>
    </source>
</evidence>
<dbReference type="Proteomes" id="UP000887574">
    <property type="component" value="Unplaced"/>
</dbReference>
<dbReference type="Pfam" id="PF03083">
    <property type="entry name" value="MtN3_slv"/>
    <property type="match status" value="2"/>
</dbReference>
<feature type="transmembrane region" description="Helical" evidence="13">
    <location>
        <begin position="48"/>
        <end position="74"/>
    </location>
</feature>
<sequence>MRCSFEETVGILVEAAIHCEIDLVKGAGPELGAPTNITNPEMIEMPTISVLSVLSITAIITTISLFFCGIPICLEIWRRKNTDEITSFPFLMGFLGGTFWLRYGLLKYDLTMITVNVVGVALMFLYLLFYLYHTRSKTFILLELLVVFSIISAMLVLVEMYGETTLDPLGFVCMTFNILNFGAPLAGVSVVFKKKCCDSLPLPLCTANLLVSTQWCIYGVLVGDKYIIVSHYRYLNIAKYPLNTTICRFQWSWCAVGPVANLTLPDLPRSPGGKAPLAGCCPYLDLELNEKSELPSENVQVRNGCWSRQRVVDSRNFNGSAALPPSRSDCIAYLRSTTFNSGGYYAYTPYGGSMCSRTTAESTLPDTNQTAHLSRVEKITPPYSFNDSNTTNHLACSIANMPMGATSYVFNKSNGAGEPFEFDRIREIDDLEKQWTEKELKRTHSAPDLAAE</sequence>
<evidence type="ECO:0000256" key="12">
    <source>
        <dbReference type="ARBA" id="ARBA00023136"/>
    </source>
</evidence>
<keyword evidence="11" id="KW-0333">Golgi apparatus</keyword>
<keyword evidence="6" id="KW-1003">Cell membrane</keyword>
<dbReference type="PANTHER" id="PTHR10791:SF43">
    <property type="entry name" value="SUGAR TRANSPORTER SWEET-RELATED"/>
    <property type="match status" value="1"/>
</dbReference>
<evidence type="ECO:0000256" key="4">
    <source>
        <dbReference type="ARBA" id="ARBA00021741"/>
    </source>
</evidence>
<feature type="transmembrane region" description="Helical" evidence="13">
    <location>
        <begin position="111"/>
        <end position="132"/>
    </location>
</feature>
<evidence type="ECO:0000313" key="15">
    <source>
        <dbReference type="WBParaSite" id="jg15012.2"/>
    </source>
</evidence>
<organism evidence="14 15">
    <name type="scientific">Ditylenchus dipsaci</name>
    <dbReference type="NCBI Taxonomy" id="166011"/>
    <lineage>
        <taxon>Eukaryota</taxon>
        <taxon>Metazoa</taxon>
        <taxon>Ecdysozoa</taxon>
        <taxon>Nematoda</taxon>
        <taxon>Chromadorea</taxon>
        <taxon>Rhabditida</taxon>
        <taxon>Tylenchina</taxon>
        <taxon>Tylenchomorpha</taxon>
        <taxon>Sphaerularioidea</taxon>
        <taxon>Anguinidae</taxon>
        <taxon>Anguininae</taxon>
        <taxon>Ditylenchus</taxon>
    </lineage>
</organism>
<dbReference type="GO" id="GO:0051119">
    <property type="term" value="F:sugar transmembrane transporter activity"/>
    <property type="evidence" value="ECO:0007669"/>
    <property type="project" value="InterPro"/>
</dbReference>
<proteinExistence type="inferred from homology"/>
<name>A0A915D222_9BILA</name>
<evidence type="ECO:0000256" key="5">
    <source>
        <dbReference type="ARBA" id="ARBA00022448"/>
    </source>
</evidence>
<dbReference type="GO" id="GO:0000139">
    <property type="term" value="C:Golgi membrane"/>
    <property type="evidence" value="ECO:0007669"/>
    <property type="project" value="UniProtKB-SubCell"/>
</dbReference>
<evidence type="ECO:0000313" key="14">
    <source>
        <dbReference type="Proteomes" id="UP000887574"/>
    </source>
</evidence>
<evidence type="ECO:0000256" key="3">
    <source>
        <dbReference type="ARBA" id="ARBA00007809"/>
    </source>
</evidence>
<comment type="subcellular location">
    <subcellularLocation>
        <location evidence="1">Cell membrane</location>
        <topology evidence="1">Multi-pass membrane protein</topology>
    </subcellularLocation>
    <subcellularLocation>
        <location evidence="2">Golgi apparatus membrane</location>
        <topology evidence="2">Multi-pass membrane protein</topology>
    </subcellularLocation>
</comment>
<evidence type="ECO:0000256" key="2">
    <source>
        <dbReference type="ARBA" id="ARBA00004653"/>
    </source>
</evidence>
<dbReference type="InterPro" id="IPR004316">
    <property type="entry name" value="SWEET_rpt"/>
</dbReference>
<feature type="transmembrane region" description="Helical" evidence="13">
    <location>
        <begin position="139"/>
        <end position="157"/>
    </location>
</feature>
<keyword evidence="5" id="KW-0813">Transport</keyword>
<dbReference type="FunFam" id="1.20.1280.290:FF:000010">
    <property type="entry name" value="Sugar transporter SWEET"/>
    <property type="match status" value="1"/>
</dbReference>